<evidence type="ECO:0000259" key="3">
    <source>
        <dbReference type="Pfam" id="PF00149"/>
    </source>
</evidence>
<dbReference type="PANTHER" id="PTHR43535">
    <property type="entry name" value="PHOSPHATIDATE CYTIDYLYLTRANSFERASE"/>
    <property type="match status" value="1"/>
</dbReference>
<evidence type="ECO:0000313" key="7">
    <source>
        <dbReference type="Proteomes" id="UP001152797"/>
    </source>
</evidence>
<comment type="caution">
    <text evidence="4">The sequence shown here is derived from an EMBL/GenBank/DDBJ whole genome shotgun (WGS) entry which is preliminary data.</text>
</comment>
<feature type="transmembrane region" description="Helical" evidence="2">
    <location>
        <begin position="342"/>
        <end position="362"/>
    </location>
</feature>
<dbReference type="Pfam" id="PF01148">
    <property type="entry name" value="CTP_transf_1"/>
    <property type="match status" value="1"/>
</dbReference>
<keyword evidence="1" id="KW-0802">TPR repeat</keyword>
<feature type="domain" description="Calcineurin-like phosphoesterase" evidence="3">
    <location>
        <begin position="738"/>
        <end position="903"/>
    </location>
</feature>
<dbReference type="InterPro" id="IPR043130">
    <property type="entry name" value="CDP-OH_PTrfase_TM_dom"/>
</dbReference>
<dbReference type="InterPro" id="IPR004843">
    <property type="entry name" value="Calcineurin-like_PHP"/>
</dbReference>
<dbReference type="SUPFAM" id="SSF56300">
    <property type="entry name" value="Metallo-dependent phosphatases"/>
    <property type="match status" value="1"/>
</dbReference>
<dbReference type="EMBL" id="CAMXCT030000001">
    <property type="protein sequence ID" value="CAL4759129.1"/>
    <property type="molecule type" value="Genomic_DNA"/>
</dbReference>
<dbReference type="OrthoDB" id="10260889at2759"/>
<feature type="transmembrane region" description="Helical" evidence="2">
    <location>
        <begin position="374"/>
        <end position="394"/>
    </location>
</feature>
<feature type="transmembrane region" description="Helical" evidence="2">
    <location>
        <begin position="481"/>
        <end position="500"/>
    </location>
</feature>
<feature type="transmembrane region" description="Helical" evidence="2">
    <location>
        <begin position="630"/>
        <end position="652"/>
    </location>
</feature>
<feature type="transmembrane region" description="Helical" evidence="2">
    <location>
        <begin position="273"/>
        <end position="298"/>
    </location>
</feature>
<dbReference type="SMART" id="SM00028">
    <property type="entry name" value="TPR"/>
    <property type="match status" value="4"/>
</dbReference>
<dbReference type="EMBL" id="CAMXCT010000001">
    <property type="protein sequence ID" value="CAI3971817.1"/>
    <property type="molecule type" value="Genomic_DNA"/>
</dbReference>
<dbReference type="EMBL" id="CAMXCT020000001">
    <property type="protein sequence ID" value="CAL1125192.1"/>
    <property type="molecule type" value="Genomic_DNA"/>
</dbReference>
<dbReference type="Gene3D" id="1.25.40.10">
    <property type="entry name" value="Tetratricopeptide repeat domain"/>
    <property type="match status" value="1"/>
</dbReference>
<dbReference type="InterPro" id="IPR019734">
    <property type="entry name" value="TPR_rpt"/>
</dbReference>
<dbReference type="InterPro" id="IPR000462">
    <property type="entry name" value="CDP-OH_P_trans"/>
</dbReference>
<evidence type="ECO:0000256" key="1">
    <source>
        <dbReference type="PROSITE-ProRule" id="PRU00339"/>
    </source>
</evidence>
<keyword evidence="2" id="KW-0472">Membrane</keyword>
<dbReference type="Pfam" id="PF13181">
    <property type="entry name" value="TPR_8"/>
    <property type="match status" value="1"/>
</dbReference>
<dbReference type="GO" id="GO:0016780">
    <property type="term" value="F:phosphotransferase activity, for other substituted phosphate groups"/>
    <property type="evidence" value="ECO:0007669"/>
    <property type="project" value="InterPro"/>
</dbReference>
<dbReference type="InterPro" id="IPR029052">
    <property type="entry name" value="Metallo-depent_PP-like"/>
</dbReference>
<protein>
    <submittedName>
        <fullName evidence="6">Uncharacterized protein YnbB</fullName>
    </submittedName>
</protein>
<feature type="transmembrane region" description="Helical" evidence="2">
    <location>
        <begin position="556"/>
        <end position="578"/>
    </location>
</feature>
<dbReference type="GO" id="GO:0016787">
    <property type="term" value="F:hydrolase activity"/>
    <property type="evidence" value="ECO:0007669"/>
    <property type="project" value="InterPro"/>
</dbReference>
<dbReference type="SUPFAM" id="SSF48452">
    <property type="entry name" value="TPR-like"/>
    <property type="match status" value="1"/>
</dbReference>
<feature type="repeat" description="TPR" evidence="1">
    <location>
        <begin position="74"/>
        <end position="107"/>
    </location>
</feature>
<feature type="transmembrane region" description="Helical" evidence="2">
    <location>
        <begin position="446"/>
        <end position="469"/>
    </location>
</feature>
<keyword evidence="7" id="KW-1185">Reference proteome</keyword>
<proteinExistence type="predicted"/>
<dbReference type="PANTHER" id="PTHR43535:SF1">
    <property type="entry name" value="PHOSPHATIDATE CYTIDYLYLTRANSFERASE"/>
    <property type="match status" value="1"/>
</dbReference>
<feature type="transmembrane region" description="Helical" evidence="2">
    <location>
        <begin position="400"/>
        <end position="425"/>
    </location>
</feature>
<feature type="repeat" description="TPR" evidence="1">
    <location>
        <begin position="108"/>
        <end position="141"/>
    </location>
</feature>
<feature type="transmembrane region" description="Helical" evidence="2">
    <location>
        <begin position="319"/>
        <end position="336"/>
    </location>
</feature>
<dbReference type="AlphaFoldDB" id="A0A9P1BEK4"/>
<dbReference type="GO" id="GO:0005886">
    <property type="term" value="C:plasma membrane"/>
    <property type="evidence" value="ECO:0007669"/>
    <property type="project" value="TreeGrafter"/>
</dbReference>
<gene>
    <name evidence="4" type="ORF">C1SCF055_LOCUS407</name>
</gene>
<accession>A0A9P1BEK4</accession>
<name>A0A9P1BEK4_9DINO</name>
<organism evidence="4">
    <name type="scientific">Cladocopium goreaui</name>
    <dbReference type="NCBI Taxonomy" id="2562237"/>
    <lineage>
        <taxon>Eukaryota</taxon>
        <taxon>Sar</taxon>
        <taxon>Alveolata</taxon>
        <taxon>Dinophyceae</taxon>
        <taxon>Suessiales</taxon>
        <taxon>Symbiodiniaceae</taxon>
        <taxon>Cladocopium</taxon>
    </lineage>
</organism>
<evidence type="ECO:0000313" key="6">
    <source>
        <dbReference type="EMBL" id="CAL4759129.1"/>
    </source>
</evidence>
<dbReference type="Proteomes" id="UP001152797">
    <property type="component" value="Unassembled WGS sequence"/>
</dbReference>
<dbReference type="GO" id="GO:0008654">
    <property type="term" value="P:phospholipid biosynthetic process"/>
    <property type="evidence" value="ECO:0007669"/>
    <property type="project" value="InterPro"/>
</dbReference>
<dbReference type="Gene3D" id="3.60.21.10">
    <property type="match status" value="1"/>
</dbReference>
<evidence type="ECO:0000313" key="4">
    <source>
        <dbReference type="EMBL" id="CAI3971817.1"/>
    </source>
</evidence>
<dbReference type="Gene3D" id="1.20.120.1760">
    <property type="match status" value="1"/>
</dbReference>
<dbReference type="Pfam" id="PF01066">
    <property type="entry name" value="CDP-OH_P_transf"/>
    <property type="match status" value="1"/>
</dbReference>
<dbReference type="PROSITE" id="PS50005">
    <property type="entry name" value="TPR"/>
    <property type="match status" value="3"/>
</dbReference>
<reference evidence="4" key="1">
    <citation type="submission" date="2022-10" db="EMBL/GenBank/DDBJ databases">
        <authorList>
            <person name="Chen Y."/>
            <person name="Dougan E. K."/>
            <person name="Chan C."/>
            <person name="Rhodes N."/>
            <person name="Thang M."/>
        </authorList>
    </citation>
    <scope>NUCLEOTIDE SEQUENCE</scope>
</reference>
<dbReference type="Pfam" id="PF13432">
    <property type="entry name" value="TPR_16"/>
    <property type="match status" value="1"/>
</dbReference>
<keyword evidence="2" id="KW-0812">Transmembrane</keyword>
<evidence type="ECO:0000313" key="5">
    <source>
        <dbReference type="EMBL" id="CAL1125192.1"/>
    </source>
</evidence>
<dbReference type="InterPro" id="IPR011990">
    <property type="entry name" value="TPR-like_helical_dom_sf"/>
</dbReference>
<reference evidence="5" key="2">
    <citation type="submission" date="2024-04" db="EMBL/GenBank/DDBJ databases">
        <authorList>
            <person name="Chen Y."/>
            <person name="Shah S."/>
            <person name="Dougan E. K."/>
            <person name="Thang M."/>
            <person name="Chan C."/>
        </authorList>
    </citation>
    <scope>NUCLEOTIDE SEQUENCE [LARGE SCALE GENOMIC DNA]</scope>
</reference>
<dbReference type="CDD" id="cd07400">
    <property type="entry name" value="MPP_1"/>
    <property type="match status" value="1"/>
</dbReference>
<dbReference type="Pfam" id="PF00149">
    <property type="entry name" value="Metallophos"/>
    <property type="match status" value="1"/>
</dbReference>
<feature type="transmembrane region" description="Helical" evidence="2">
    <location>
        <begin position="664"/>
        <end position="683"/>
    </location>
</feature>
<feature type="repeat" description="TPR" evidence="1">
    <location>
        <begin position="142"/>
        <end position="175"/>
    </location>
</feature>
<keyword evidence="2" id="KW-1133">Transmembrane helix</keyword>
<evidence type="ECO:0000256" key="2">
    <source>
        <dbReference type="SAM" id="Phobius"/>
    </source>
</evidence>
<sequence length="993" mass="110286">MSNFSYRTAFCIGTLLTVLAVCVGIYYEIHLTGHLPGITQDYGKGIDDLVSSGEYEQALPQLQMALLLDDANDPEVLRLLGDSYSALGNSKEAVRHYEQALGYEPESPLLHYRLALAFEADGDPQQALEHLRRSAELAPDNADTQGRLGILLHKQGQLSAAATAYRRALQINENLPQVANNLAWLLATSQDESIRNPTEALHWATVRAEASDFSEPSALDTLAAAYAANAQFGEAVRWEQRAIELASSDAKAAMQKRLALYQVRQRLRSLTTWWGLVGLLLAVVLLGLPAAIVLFVFASLQGLQEYRRLVHSRVTNERLWGWAFLAIPVHYGIASLGVSWLFFTYIPVWVFVIIMISQVLVGRTSEFLEQAGNVFLGLMLIVFLLSHAALLMTLPKDALFPAGVVGLFVYLIVLTESNDIAQAIWGRRFGRRKIVPRVSPNKTWEGLLLGASTTIALAVLLAPLLTPFVDIPEKVHTFGLTIPYLPAVVVGALIAGGGFFGDITISAIKREVGVKDSGTLLPGQGGMLDRVDSSEQNKSLFNVPNTLCTIRLVGSLVMLALTWTDLSSGYFLAMIIFLQSTDWVDGKLAILLKQQTSFGAKLDSVADATFYGSTLLVTWWLKGDVLQQEWPWIAAALGAYALNMAAAFAKFHRLPAYHTRMAKTGWLLISIAIIAVYTDWSIWPLRIATAAVCITNLEQTVITFALLSPHVDIPSLYHAFKIRREQQKTVGAAVLRSAHDLSPDAVVVSGDFTQRARREQFAEAREFIDKFPDVPKIVVPGNHDVPLYRVGERFFDPHALYREYIQEDLNRVWHLDKAVIAAIDSTAPRRAISNGRITNETLDFCEEAFSNVPDGHVKIVVAHHHFIPAPDYVHDQTMPKAKRAMNRFIDLGVEMILGGHLHRAYIGNSLDIYPGKHRERGAIVVQCGTTTSRRGRGRERQKNSFNLIKIGESMLRVTHYMYFENLERFSPVSRHIFPRPGQPFVEGILHESD</sequence>